<organism evidence="2 3">
    <name type="scientific">Trichonephila inaurata madagascariensis</name>
    <dbReference type="NCBI Taxonomy" id="2747483"/>
    <lineage>
        <taxon>Eukaryota</taxon>
        <taxon>Metazoa</taxon>
        <taxon>Ecdysozoa</taxon>
        <taxon>Arthropoda</taxon>
        <taxon>Chelicerata</taxon>
        <taxon>Arachnida</taxon>
        <taxon>Araneae</taxon>
        <taxon>Araneomorphae</taxon>
        <taxon>Entelegynae</taxon>
        <taxon>Araneoidea</taxon>
        <taxon>Nephilidae</taxon>
        <taxon>Trichonephila</taxon>
        <taxon>Trichonephila inaurata</taxon>
    </lineage>
</organism>
<dbReference type="SUPFAM" id="SSF56672">
    <property type="entry name" value="DNA/RNA polymerases"/>
    <property type="match status" value="1"/>
</dbReference>
<dbReference type="InterPro" id="IPR000477">
    <property type="entry name" value="RT_dom"/>
</dbReference>
<dbReference type="GO" id="GO:0071897">
    <property type="term" value="P:DNA biosynthetic process"/>
    <property type="evidence" value="ECO:0007669"/>
    <property type="project" value="UniProtKB-ARBA"/>
</dbReference>
<evidence type="ECO:0000313" key="3">
    <source>
        <dbReference type="Proteomes" id="UP000886998"/>
    </source>
</evidence>
<accession>A0A8X6KAS3</accession>
<name>A0A8X6KAS3_9ARAC</name>
<gene>
    <name evidence="2" type="ORF">TNIN_100651</name>
</gene>
<proteinExistence type="predicted"/>
<feature type="domain" description="Reverse transcriptase" evidence="1">
    <location>
        <begin position="1"/>
        <end position="138"/>
    </location>
</feature>
<dbReference type="PANTHER" id="PTHR33332">
    <property type="entry name" value="REVERSE TRANSCRIPTASE DOMAIN-CONTAINING PROTEIN"/>
    <property type="match status" value="1"/>
</dbReference>
<evidence type="ECO:0000313" key="2">
    <source>
        <dbReference type="EMBL" id="GFS35927.1"/>
    </source>
</evidence>
<protein>
    <submittedName>
        <fullName evidence="2">Uncharacterized protein LOC103524116</fullName>
    </submittedName>
</protein>
<comment type="caution">
    <text evidence="2">The sequence shown here is derived from an EMBL/GenBank/DDBJ whole genome shotgun (WGS) entry which is preliminary data.</text>
</comment>
<keyword evidence="3" id="KW-1185">Reference proteome</keyword>
<evidence type="ECO:0000259" key="1">
    <source>
        <dbReference type="PROSITE" id="PS50878"/>
    </source>
</evidence>
<dbReference type="Gene3D" id="3.30.70.270">
    <property type="match status" value="1"/>
</dbReference>
<dbReference type="Proteomes" id="UP000886998">
    <property type="component" value="Unassembled WGS sequence"/>
</dbReference>
<dbReference type="InterPro" id="IPR043128">
    <property type="entry name" value="Rev_trsase/Diguanyl_cyclase"/>
</dbReference>
<dbReference type="Pfam" id="PF00078">
    <property type="entry name" value="RVT_1"/>
    <property type="match status" value="1"/>
</dbReference>
<dbReference type="Gene3D" id="3.10.10.10">
    <property type="entry name" value="HIV Type 1 Reverse Transcriptase, subunit A, domain 1"/>
    <property type="match status" value="1"/>
</dbReference>
<reference evidence="2" key="1">
    <citation type="submission" date="2020-08" db="EMBL/GenBank/DDBJ databases">
        <title>Multicomponent nature underlies the extraordinary mechanical properties of spider dragline silk.</title>
        <authorList>
            <person name="Kono N."/>
            <person name="Nakamura H."/>
            <person name="Mori M."/>
            <person name="Yoshida Y."/>
            <person name="Ohtoshi R."/>
            <person name="Malay A.D."/>
            <person name="Moran D.A.P."/>
            <person name="Tomita M."/>
            <person name="Numata K."/>
            <person name="Arakawa K."/>
        </authorList>
    </citation>
    <scope>NUCLEOTIDE SEQUENCE</scope>
</reference>
<sequence length="200" mass="22214">MNVSGHLFKWISDFLSQYFLNIKYGNSRSGYGQTVLPQGSVLSPVLFNIMINDFLRFIDNAVPEINSLLYADDVLWTDCATYLGISLDTRLTWTKHIAKLAENATNRLSLLKRIAGVKWGSSQSVLTSIFTSYIRPVIDYGSELLVTASDSELSKLDIIQNKTLRSITGATTSTPVAAMQLQTEIFGTSERRQYSALSLG</sequence>
<dbReference type="PROSITE" id="PS50878">
    <property type="entry name" value="RT_POL"/>
    <property type="match status" value="1"/>
</dbReference>
<dbReference type="OrthoDB" id="416454at2759"/>
<dbReference type="EMBL" id="BMAV01024760">
    <property type="protein sequence ID" value="GFS35927.1"/>
    <property type="molecule type" value="Genomic_DNA"/>
</dbReference>
<dbReference type="AlphaFoldDB" id="A0A8X6KAS3"/>
<dbReference type="InterPro" id="IPR043502">
    <property type="entry name" value="DNA/RNA_pol_sf"/>
</dbReference>